<dbReference type="Proteomes" id="UP000789405">
    <property type="component" value="Unassembled WGS sequence"/>
</dbReference>
<evidence type="ECO:0000313" key="1">
    <source>
        <dbReference type="EMBL" id="CAG8747587.1"/>
    </source>
</evidence>
<name>A0A9N9IQV6_9GLOM</name>
<gene>
    <name evidence="1" type="ORF">DERYTH_LOCUS16574</name>
</gene>
<evidence type="ECO:0000313" key="2">
    <source>
        <dbReference type="Proteomes" id="UP000789405"/>
    </source>
</evidence>
<organism evidence="1 2">
    <name type="scientific">Dentiscutata erythropus</name>
    <dbReference type="NCBI Taxonomy" id="1348616"/>
    <lineage>
        <taxon>Eukaryota</taxon>
        <taxon>Fungi</taxon>
        <taxon>Fungi incertae sedis</taxon>
        <taxon>Mucoromycota</taxon>
        <taxon>Glomeromycotina</taxon>
        <taxon>Glomeromycetes</taxon>
        <taxon>Diversisporales</taxon>
        <taxon>Gigasporaceae</taxon>
        <taxon>Dentiscutata</taxon>
    </lineage>
</organism>
<dbReference type="EMBL" id="CAJVPY010014644">
    <property type="protein sequence ID" value="CAG8747587.1"/>
    <property type="molecule type" value="Genomic_DNA"/>
</dbReference>
<sequence>QDPAEATYIQNYANKQIIGTTAGLAYNLEVTANQIMAAGLYNTNPNKTGAANYNFKDR</sequence>
<comment type="caution">
    <text evidence="1">The sequence shown here is derived from an EMBL/GenBank/DDBJ whole genome shotgun (WGS) entry which is preliminary data.</text>
</comment>
<reference evidence="1" key="1">
    <citation type="submission" date="2021-06" db="EMBL/GenBank/DDBJ databases">
        <authorList>
            <person name="Kallberg Y."/>
            <person name="Tangrot J."/>
            <person name="Rosling A."/>
        </authorList>
    </citation>
    <scope>NUCLEOTIDE SEQUENCE</scope>
    <source>
        <strain evidence="1">MA453B</strain>
    </source>
</reference>
<proteinExistence type="predicted"/>
<feature type="non-terminal residue" evidence="1">
    <location>
        <position position="1"/>
    </location>
</feature>
<protein>
    <submittedName>
        <fullName evidence="1">23049_t:CDS:1</fullName>
    </submittedName>
</protein>
<dbReference type="AlphaFoldDB" id="A0A9N9IQV6"/>
<accession>A0A9N9IQV6</accession>
<keyword evidence="2" id="KW-1185">Reference proteome</keyword>